<evidence type="ECO:0000256" key="2">
    <source>
        <dbReference type="ARBA" id="ARBA00022741"/>
    </source>
</evidence>
<dbReference type="EMBL" id="ASSJ01000055">
    <property type="protein sequence ID" value="ERN41131.1"/>
    <property type="molecule type" value="Genomic_DNA"/>
</dbReference>
<keyword evidence="10" id="KW-1185">Reference proteome</keyword>
<dbReference type="PANTHER" id="PTHR10465">
    <property type="entry name" value="TRANSMEMBRANE GTPASE FZO1"/>
    <property type="match status" value="1"/>
</dbReference>
<dbReference type="InterPro" id="IPR045063">
    <property type="entry name" value="Dynamin_N"/>
</dbReference>
<dbReference type="GO" id="GO:0005525">
    <property type="term" value="F:GTP binding"/>
    <property type="evidence" value="ECO:0007669"/>
    <property type="project" value="UniProtKB-KW"/>
</dbReference>
<feature type="transmembrane region" description="Helical" evidence="7">
    <location>
        <begin position="600"/>
        <end position="619"/>
    </location>
</feature>
<dbReference type="Pfam" id="PF00350">
    <property type="entry name" value="Dynamin_N"/>
    <property type="match status" value="1"/>
</dbReference>
<dbReference type="InParanoid" id="U5DHM9"/>
<evidence type="ECO:0000256" key="1">
    <source>
        <dbReference type="ARBA" id="ARBA00004370"/>
    </source>
</evidence>
<feature type="transmembrane region" description="Helical" evidence="7">
    <location>
        <begin position="540"/>
        <end position="562"/>
    </location>
</feature>
<comment type="subcellular location">
    <subcellularLocation>
        <location evidence="1">Membrane</location>
    </subcellularLocation>
</comment>
<dbReference type="RefSeq" id="WP_022607593.1">
    <property type="nucleotide sequence ID" value="NZ_ASSJ01000055.1"/>
</dbReference>
<evidence type="ECO:0000256" key="7">
    <source>
        <dbReference type="SAM" id="Phobius"/>
    </source>
</evidence>
<comment type="caution">
    <text evidence="9">The sequence shown here is derived from an EMBL/GenBank/DDBJ whole genome shotgun (WGS) entry which is preliminary data.</text>
</comment>
<evidence type="ECO:0000256" key="3">
    <source>
        <dbReference type="ARBA" id="ARBA00022801"/>
    </source>
</evidence>
<organism evidence="9 10">
    <name type="scientific">Rubidibacter lacunae KORDI 51-2</name>
    <dbReference type="NCBI Taxonomy" id="582515"/>
    <lineage>
        <taxon>Bacteria</taxon>
        <taxon>Bacillati</taxon>
        <taxon>Cyanobacteriota</taxon>
        <taxon>Cyanophyceae</taxon>
        <taxon>Oscillatoriophycideae</taxon>
        <taxon>Chroococcales</taxon>
        <taxon>Aphanothecaceae</taxon>
        <taxon>Rubidibacter</taxon>
    </lineage>
</organism>
<evidence type="ECO:0000313" key="9">
    <source>
        <dbReference type="EMBL" id="ERN41131.1"/>
    </source>
</evidence>
<feature type="domain" description="Dynamin N-terminal" evidence="8">
    <location>
        <begin position="66"/>
        <end position="225"/>
    </location>
</feature>
<dbReference type="GO" id="GO:0016020">
    <property type="term" value="C:membrane"/>
    <property type="evidence" value="ECO:0007669"/>
    <property type="project" value="UniProtKB-SubCell"/>
</dbReference>
<keyword evidence="5 7" id="KW-0472">Membrane</keyword>
<dbReference type="eggNOG" id="COG0699">
    <property type="taxonomic scope" value="Bacteria"/>
</dbReference>
<dbReference type="AlphaFoldDB" id="U5DHM9"/>
<dbReference type="GO" id="GO:0003924">
    <property type="term" value="F:GTPase activity"/>
    <property type="evidence" value="ECO:0007669"/>
    <property type="project" value="InterPro"/>
</dbReference>
<keyword evidence="3" id="KW-0378">Hydrolase</keyword>
<accession>U5DHM9</accession>
<dbReference type="OrthoDB" id="3650305at2"/>
<dbReference type="Proteomes" id="UP000016960">
    <property type="component" value="Unassembled WGS sequence"/>
</dbReference>
<evidence type="ECO:0000313" key="10">
    <source>
        <dbReference type="Proteomes" id="UP000016960"/>
    </source>
</evidence>
<keyword evidence="7" id="KW-1133">Transmembrane helix</keyword>
<feature type="coiled-coil region" evidence="6">
    <location>
        <begin position="382"/>
        <end position="412"/>
    </location>
</feature>
<keyword evidence="4" id="KW-0342">GTP-binding</keyword>
<keyword evidence="7" id="KW-0812">Transmembrane</keyword>
<dbReference type="STRING" id="582515.KR51_00023950"/>
<proteinExistence type="predicted"/>
<evidence type="ECO:0000256" key="6">
    <source>
        <dbReference type="SAM" id="Coils"/>
    </source>
</evidence>
<evidence type="ECO:0000256" key="5">
    <source>
        <dbReference type="ARBA" id="ARBA00023136"/>
    </source>
</evidence>
<dbReference type="Gene3D" id="3.40.50.300">
    <property type="entry name" value="P-loop containing nucleotide triphosphate hydrolases"/>
    <property type="match status" value="1"/>
</dbReference>
<reference evidence="9 10" key="1">
    <citation type="submission" date="2013-05" db="EMBL/GenBank/DDBJ databases">
        <title>Draft genome sequence of Rubidibacter lacunae KORDI 51-2.</title>
        <authorList>
            <person name="Choi D.H."/>
            <person name="Noh J.H."/>
            <person name="Kwon K.-K."/>
            <person name="Lee J.-H."/>
            <person name="Ryu J.-Y."/>
        </authorList>
    </citation>
    <scope>NUCLEOTIDE SEQUENCE [LARGE SCALE GENOMIC DNA]</scope>
    <source>
        <strain evidence="9 10">KORDI 51-2</strain>
    </source>
</reference>
<keyword evidence="6" id="KW-0175">Coiled coil</keyword>
<name>U5DHM9_9CHRO</name>
<sequence length="713" mass="80662">MKNGLREIDSSVFDRKNPYEKYDRNLRLLKSYIETIPNIEVDDSSGNTYASLSNSLIREIDRKPSVCILGNFDSGKSTLANALLGNNIIPTNILPTTCLPTFIKHVDERPRWMQGDVIILRHGFNPRLWKDPAHTKNYIWMQGTLAILEEFVTHKKSKSKLEELVDLTAEQLIGKEKEHEFNKESEYAIVFLDSPVLRCCEIVDYPGFGNDDFDNEKAESYQNIMDGAFYLSTITGFLLSYEIRRLGQIIQSLDKFELIDPDFPTLGGLFVLATHADPDKYDENTLEEIAVKETKRIFKQLGETKIHERVALTNREITPYDVASKIHAFWYDSNLNKKNLGTSTKMFGSFMEDFAKFAMEHLPRFWEIRAEKLVADFALHEENALTIQIESYQNRLDEIKNLESIYAEYMNQEQERKSIKSLKHSLIREKIKDFKVQSLNEFESSYERILDEKKIEQVIKSKYENNKKEAQEYTMGYLLEKLEESVKNILIPKTEYIKQQTDDFISEYSNASKLSGESVQLGITIDGVGAFAAGLAKVTFLGAMAAWGAATGAAYLGAALALSGNATIAAIGSGLLAGSAVAASIGNGLAVAWTVATGPIGLGVIATVSLAAIAMKTFGPSWQLRLARKIRSEIDKNTIKEKFNDSMCAYWDSSLFAFNEGAKSIEEKWLKKLDELRRQVEQPEEEGKKEIEGILENLENMRSFFAKLYWDGA</sequence>
<dbReference type="PANTHER" id="PTHR10465:SF0">
    <property type="entry name" value="SARCALUMENIN"/>
    <property type="match status" value="1"/>
</dbReference>
<gene>
    <name evidence="9" type="ORF">KR51_00023950</name>
</gene>
<feature type="transmembrane region" description="Helical" evidence="7">
    <location>
        <begin position="574"/>
        <end position="594"/>
    </location>
</feature>
<keyword evidence="2" id="KW-0547">Nucleotide-binding</keyword>
<evidence type="ECO:0000259" key="8">
    <source>
        <dbReference type="Pfam" id="PF00350"/>
    </source>
</evidence>
<dbReference type="InterPro" id="IPR027094">
    <property type="entry name" value="Mitofusin_fam"/>
</dbReference>
<protein>
    <submittedName>
        <fullName evidence="9">Putative membrane protein</fullName>
    </submittedName>
</protein>
<evidence type="ECO:0000256" key="4">
    <source>
        <dbReference type="ARBA" id="ARBA00023134"/>
    </source>
</evidence>
<dbReference type="InterPro" id="IPR027417">
    <property type="entry name" value="P-loop_NTPase"/>
</dbReference>
<dbReference type="SUPFAM" id="SSF52540">
    <property type="entry name" value="P-loop containing nucleoside triphosphate hydrolases"/>
    <property type="match status" value="1"/>
</dbReference>